<keyword evidence="1" id="KW-0812">Transmembrane</keyword>
<feature type="transmembrane region" description="Helical" evidence="1">
    <location>
        <begin position="7"/>
        <end position="28"/>
    </location>
</feature>
<evidence type="ECO:0000313" key="2">
    <source>
        <dbReference type="EMBL" id="RLE46358.1"/>
    </source>
</evidence>
<keyword evidence="1" id="KW-1133">Transmembrane helix</keyword>
<dbReference type="AlphaFoldDB" id="A0A497EJN6"/>
<feature type="non-terminal residue" evidence="2">
    <location>
        <position position="267"/>
    </location>
</feature>
<proteinExistence type="predicted"/>
<name>A0A497EJN6_9CREN</name>
<dbReference type="EMBL" id="QMQV01000189">
    <property type="protein sequence ID" value="RLE46358.1"/>
    <property type="molecule type" value="Genomic_DNA"/>
</dbReference>
<dbReference type="Proteomes" id="UP000278475">
    <property type="component" value="Unassembled WGS sequence"/>
</dbReference>
<accession>A0A497EJN6</accession>
<organism evidence="2 3">
    <name type="scientific">Thermoproteota archaeon</name>
    <dbReference type="NCBI Taxonomy" id="2056631"/>
    <lineage>
        <taxon>Archaea</taxon>
        <taxon>Thermoproteota</taxon>
    </lineage>
</organism>
<keyword evidence="1" id="KW-0472">Membrane</keyword>
<reference evidence="2 3" key="1">
    <citation type="submission" date="2018-06" db="EMBL/GenBank/DDBJ databases">
        <title>Extensive metabolic versatility and redundancy in microbially diverse, dynamic hydrothermal sediments.</title>
        <authorList>
            <person name="Dombrowski N."/>
            <person name="Teske A."/>
            <person name="Baker B.J."/>
        </authorList>
    </citation>
    <scope>NUCLEOTIDE SEQUENCE [LARGE SCALE GENOMIC DNA]</scope>
    <source>
        <strain evidence="2">B66_G16</strain>
    </source>
</reference>
<protein>
    <submittedName>
        <fullName evidence="2">Uncharacterized protein</fullName>
    </submittedName>
</protein>
<gene>
    <name evidence="2" type="ORF">DRJ31_10140</name>
</gene>
<evidence type="ECO:0000313" key="3">
    <source>
        <dbReference type="Proteomes" id="UP000278475"/>
    </source>
</evidence>
<sequence>MVHNRGISILLGFVVVFLILLMGSFIYWQIEQAKLNLDNARLKASYIEARRSKESLIVNSFSVGSDAYQLRIQNSWNEASKIKSIMAIKDGKVIYVSNPEISVYPLSSSTLDVKIREKPDTFIVITDMGNAFIANNPNDPSSSSSSFHVAYNLIYDPNEYQISASAARDYLIVSEGPLDMGQQIRVLGLLIEFDWKLKLLVPAFPDAYLYVSFDTTDLGGADWKKIFLTDIKSSHDWIHFKKSIVDYSIPAVGRFLKINIWDHHLSG</sequence>
<evidence type="ECO:0000256" key="1">
    <source>
        <dbReference type="SAM" id="Phobius"/>
    </source>
</evidence>
<comment type="caution">
    <text evidence="2">The sequence shown here is derived from an EMBL/GenBank/DDBJ whole genome shotgun (WGS) entry which is preliminary data.</text>
</comment>